<dbReference type="Proteomes" id="UP000584642">
    <property type="component" value="Unassembled WGS sequence"/>
</dbReference>
<dbReference type="InterPro" id="IPR011049">
    <property type="entry name" value="Serralysin-like_metalloprot_C"/>
</dbReference>
<evidence type="ECO:0000313" key="1">
    <source>
        <dbReference type="EMBL" id="NYZ24580.1"/>
    </source>
</evidence>
<organism evidence="1 2">
    <name type="scientific">Azospirillum oleiclasticum</name>
    <dbReference type="NCBI Taxonomy" id="2735135"/>
    <lineage>
        <taxon>Bacteria</taxon>
        <taxon>Pseudomonadati</taxon>
        <taxon>Pseudomonadota</taxon>
        <taxon>Alphaproteobacteria</taxon>
        <taxon>Rhodospirillales</taxon>
        <taxon>Azospirillaceae</taxon>
        <taxon>Azospirillum</taxon>
    </lineage>
</organism>
<gene>
    <name evidence="1" type="ORF">HND93_33165</name>
</gene>
<dbReference type="RefSeq" id="WP_180286353.1">
    <property type="nucleotide sequence ID" value="NZ_JABFDB010000041.1"/>
</dbReference>
<proteinExistence type="predicted"/>
<evidence type="ECO:0000313" key="2">
    <source>
        <dbReference type="Proteomes" id="UP000584642"/>
    </source>
</evidence>
<sequence length="360" mass="37843">MTTLVATGNVPINMTTATLSNLPSASITISTANQIRASWSSTAWVDFYGSFTYPNGGIAGTLNRAIEVTGGVAAYDMSGISIDAGTFLGWVNSGATTTAKRAIFGGNDIIYGTRYTDSFEYWGGSDYIDGGGGGDVLKISDGYTYNNTSPEMVALREGEFYRLITKGGEIVMKSVGSIYYNSFYATTLSSLIFDATAYSAANRDLAVAFGTNTVAAARHYMNYGRAEGRSTSGFDPMQYLAANGDVQAAFGINAGSALSHWLTNGAREGRSASFNTLGYLASNGDLLRAFGTNLSSAVQHYLAFGRGEGRTTTSFNGAAYLAANPDVARAGFTAANAASHYVYYGFREGRPLSRAALAAG</sequence>
<accession>A0ABX2TLJ2</accession>
<reference evidence="1 2" key="1">
    <citation type="submission" date="2020-05" db="EMBL/GenBank/DDBJ databases">
        <title>Azospirillum oleiclasticum sp. nov, a nitrogen-fixing and heavy crude oil-emulsifying bacterium isolated from the crude oil of Yumen Oilfield.</title>
        <authorList>
            <person name="Wu D."/>
            <person name="Cai M."/>
            <person name="Zhang X."/>
        </authorList>
    </citation>
    <scope>NUCLEOTIDE SEQUENCE [LARGE SCALE GENOMIC DNA]</scope>
    <source>
        <strain evidence="1 2">ROY-1-1-2</strain>
    </source>
</reference>
<evidence type="ECO:0008006" key="3">
    <source>
        <dbReference type="Google" id="ProtNLM"/>
    </source>
</evidence>
<name>A0ABX2TLJ2_9PROT</name>
<dbReference type="EMBL" id="JABFDB010000041">
    <property type="protein sequence ID" value="NYZ24580.1"/>
    <property type="molecule type" value="Genomic_DNA"/>
</dbReference>
<comment type="caution">
    <text evidence="1">The sequence shown here is derived from an EMBL/GenBank/DDBJ whole genome shotgun (WGS) entry which is preliminary data.</text>
</comment>
<protein>
    <recommendedName>
        <fullName evidence="3">Autotransporter domain-containing protein</fullName>
    </recommendedName>
</protein>
<keyword evidence="2" id="KW-1185">Reference proteome</keyword>
<dbReference type="SUPFAM" id="SSF51120">
    <property type="entry name" value="beta-Roll"/>
    <property type="match status" value="1"/>
</dbReference>